<keyword evidence="9" id="KW-1133">Transmembrane helix</keyword>
<protein>
    <recommendedName>
        <fullName evidence="3">adenylate cyclase</fullName>
        <ecNumber evidence="3">4.6.1.1</ecNumber>
    </recommendedName>
</protein>
<keyword evidence="11" id="KW-0456">Lyase</keyword>
<sequence length="268" mass="30479">MHVMFQIAANVAIFTCTNVVGVFVHTMTEHAQRKAFLDTRNCISARLDMEDENEKLERLLLSVLPQHVAMEMKADIVQPREGQFHKIYIQRHENVSLPESTVARIDEMVRANRRTTLEEIEDGLNEDCSHFSVHKIVSETLGYRKVSASIVFADIVGFTVLASQCSAPELVRLLNELFGRFDQLAADALKEKTKTQTTSKLLSYGRYYMENHRLVTDQSLYSKTSTPIESGMRDRVGTCCKTLIPTLHIRIMGKSNVIRDIKEFKATP</sequence>
<keyword evidence="5" id="KW-0479">Metal-binding</keyword>
<evidence type="ECO:0000256" key="7">
    <source>
        <dbReference type="ARBA" id="ARBA00022840"/>
    </source>
</evidence>
<proteinExistence type="predicted"/>
<keyword evidence="10" id="KW-0472">Membrane</keyword>
<evidence type="ECO:0000256" key="10">
    <source>
        <dbReference type="ARBA" id="ARBA00023136"/>
    </source>
</evidence>
<evidence type="ECO:0000256" key="1">
    <source>
        <dbReference type="ARBA" id="ARBA00001593"/>
    </source>
</evidence>
<dbReference type="Gene3D" id="3.30.70.1230">
    <property type="entry name" value="Nucleotide cyclase"/>
    <property type="match status" value="1"/>
</dbReference>
<evidence type="ECO:0000256" key="9">
    <source>
        <dbReference type="ARBA" id="ARBA00022989"/>
    </source>
</evidence>
<accession>A0ABY6LM27</accession>
<keyword evidence="6" id="KW-0547">Nucleotide-binding</keyword>
<dbReference type="PROSITE" id="PS50125">
    <property type="entry name" value="GUANYLATE_CYCLASE_2"/>
    <property type="match status" value="1"/>
</dbReference>
<keyword evidence="8" id="KW-0460">Magnesium</keyword>
<dbReference type="PANTHER" id="PTHR45627">
    <property type="entry name" value="ADENYLATE CYCLASE TYPE 1"/>
    <property type="match status" value="1"/>
</dbReference>
<comment type="subcellular location">
    <subcellularLocation>
        <location evidence="2">Membrane</location>
        <topology evidence="2">Multi-pass membrane protein</topology>
    </subcellularLocation>
</comment>
<dbReference type="InterPro" id="IPR032628">
    <property type="entry name" value="AC_N"/>
</dbReference>
<name>A0ABY6LM27_9ARAC</name>
<dbReference type="EC" id="4.6.1.1" evidence="3"/>
<organism evidence="13 14">
    <name type="scientific">Cordylochernes scorpioides</name>
    <dbReference type="NCBI Taxonomy" id="51811"/>
    <lineage>
        <taxon>Eukaryota</taxon>
        <taxon>Metazoa</taxon>
        <taxon>Ecdysozoa</taxon>
        <taxon>Arthropoda</taxon>
        <taxon>Chelicerata</taxon>
        <taxon>Arachnida</taxon>
        <taxon>Pseudoscorpiones</taxon>
        <taxon>Cheliferoidea</taxon>
        <taxon>Chernetidae</taxon>
        <taxon>Cordylochernes</taxon>
    </lineage>
</organism>
<gene>
    <name evidence="13" type="ORF">LAZ67_20001848</name>
</gene>
<evidence type="ECO:0000256" key="5">
    <source>
        <dbReference type="ARBA" id="ARBA00022723"/>
    </source>
</evidence>
<evidence type="ECO:0000256" key="6">
    <source>
        <dbReference type="ARBA" id="ARBA00022741"/>
    </source>
</evidence>
<evidence type="ECO:0000256" key="4">
    <source>
        <dbReference type="ARBA" id="ARBA00022692"/>
    </source>
</evidence>
<keyword evidence="4" id="KW-0812">Transmembrane</keyword>
<keyword evidence="7" id="KW-0067">ATP-binding</keyword>
<feature type="domain" description="Guanylate cyclase" evidence="12">
    <location>
        <begin position="149"/>
        <end position="209"/>
    </location>
</feature>
<keyword evidence="14" id="KW-1185">Reference proteome</keyword>
<comment type="catalytic activity">
    <reaction evidence="1">
        <text>ATP = 3',5'-cyclic AMP + diphosphate</text>
        <dbReference type="Rhea" id="RHEA:15389"/>
        <dbReference type="ChEBI" id="CHEBI:30616"/>
        <dbReference type="ChEBI" id="CHEBI:33019"/>
        <dbReference type="ChEBI" id="CHEBI:58165"/>
        <dbReference type="EC" id="4.6.1.1"/>
    </reaction>
</comment>
<evidence type="ECO:0000313" key="14">
    <source>
        <dbReference type="Proteomes" id="UP001235939"/>
    </source>
</evidence>
<dbReference type="PANTHER" id="PTHR45627:SF26">
    <property type="entry name" value="ADENYLATE CYCLASE TYPE 1"/>
    <property type="match status" value="1"/>
</dbReference>
<evidence type="ECO:0000256" key="8">
    <source>
        <dbReference type="ARBA" id="ARBA00022842"/>
    </source>
</evidence>
<reference evidence="13 14" key="1">
    <citation type="submission" date="2022-01" db="EMBL/GenBank/DDBJ databases">
        <title>A chromosomal length assembly of Cordylochernes scorpioides.</title>
        <authorList>
            <person name="Zeh D."/>
            <person name="Zeh J."/>
        </authorList>
    </citation>
    <scope>NUCLEOTIDE SEQUENCE [LARGE SCALE GENOMIC DNA]</scope>
    <source>
        <strain evidence="13">IN4F17</strain>
        <tissue evidence="13">Whole Body</tissue>
    </source>
</reference>
<dbReference type="EMBL" id="CP092882">
    <property type="protein sequence ID" value="UYV81664.1"/>
    <property type="molecule type" value="Genomic_DNA"/>
</dbReference>
<evidence type="ECO:0000313" key="13">
    <source>
        <dbReference type="EMBL" id="UYV81664.1"/>
    </source>
</evidence>
<evidence type="ECO:0000256" key="11">
    <source>
        <dbReference type="ARBA" id="ARBA00023239"/>
    </source>
</evidence>
<dbReference type="InterPro" id="IPR001054">
    <property type="entry name" value="A/G_cyclase"/>
</dbReference>
<dbReference type="Proteomes" id="UP001235939">
    <property type="component" value="Chromosome 20"/>
</dbReference>
<evidence type="ECO:0000256" key="2">
    <source>
        <dbReference type="ARBA" id="ARBA00004141"/>
    </source>
</evidence>
<dbReference type="SUPFAM" id="SSF55073">
    <property type="entry name" value="Nucleotide cyclase"/>
    <property type="match status" value="1"/>
</dbReference>
<dbReference type="InterPro" id="IPR029787">
    <property type="entry name" value="Nucleotide_cyclase"/>
</dbReference>
<dbReference type="Pfam" id="PF16214">
    <property type="entry name" value="AC_N"/>
    <property type="match status" value="1"/>
</dbReference>
<evidence type="ECO:0000256" key="3">
    <source>
        <dbReference type="ARBA" id="ARBA00012201"/>
    </source>
</evidence>
<evidence type="ECO:0000259" key="12">
    <source>
        <dbReference type="PROSITE" id="PS50125"/>
    </source>
</evidence>
<dbReference type="Pfam" id="PF00211">
    <property type="entry name" value="Guanylate_cyc"/>
    <property type="match status" value="1"/>
</dbReference>